<comment type="caution">
    <text evidence="5">The sequence shown here is derived from an EMBL/GenBank/DDBJ whole genome shotgun (WGS) entry which is preliminary data.</text>
</comment>
<reference evidence="5" key="1">
    <citation type="submission" date="2019-05" db="EMBL/GenBank/DDBJ databases">
        <title>The de novo reference genome and transcriptome assemblies of the wild tomato species Solanum chilense.</title>
        <authorList>
            <person name="Stam R."/>
            <person name="Nosenko T."/>
            <person name="Hoerger A.C."/>
            <person name="Stephan W."/>
            <person name="Seidel M.A."/>
            <person name="Kuhn J.M.M."/>
            <person name="Haberer G."/>
            <person name="Tellier A."/>
        </authorList>
    </citation>
    <scope>NUCLEOTIDE SEQUENCE</scope>
    <source>
        <tissue evidence="5">Mature leaves</tissue>
    </source>
</reference>
<dbReference type="GO" id="GO:0009567">
    <property type="term" value="P:double fertilization forming a zygote and endosperm"/>
    <property type="evidence" value="ECO:0007669"/>
    <property type="project" value="TreeGrafter"/>
</dbReference>
<dbReference type="EMBL" id="RXGB01002174">
    <property type="protein sequence ID" value="TMW96036.1"/>
    <property type="molecule type" value="Genomic_DNA"/>
</dbReference>
<dbReference type="Pfam" id="PF05617">
    <property type="entry name" value="Prolamin_like"/>
    <property type="match status" value="1"/>
</dbReference>
<keyword evidence="1 3" id="KW-0732">Signal</keyword>
<accession>A0A6N2BLV1</accession>
<dbReference type="PANTHER" id="PTHR31181">
    <property type="entry name" value="EGG CELL-SECRETED PROTEIN 1.4"/>
    <property type="match status" value="1"/>
</dbReference>
<dbReference type="AlphaFoldDB" id="A0A6N2BLV1"/>
<sequence>MTSVYTYILIFLCISIKISPSISQLHGGGGGGGLLPGSEGQVDNVLFPDISKCVTSVLNVPGCVEEIVTSFLRVQPRLIGPQCCKAVLDIHDSCWPKIFPFSSLFPLTLKSFCSIQGSLPPTSSPRPLVDTKNEDIMKN</sequence>
<feature type="signal peptide" evidence="3">
    <location>
        <begin position="1"/>
        <end position="23"/>
    </location>
</feature>
<organism evidence="5">
    <name type="scientific">Solanum chilense</name>
    <name type="common">Tomato</name>
    <name type="synonym">Lycopersicon chilense</name>
    <dbReference type="NCBI Taxonomy" id="4083"/>
    <lineage>
        <taxon>Eukaryota</taxon>
        <taxon>Viridiplantae</taxon>
        <taxon>Streptophyta</taxon>
        <taxon>Embryophyta</taxon>
        <taxon>Tracheophyta</taxon>
        <taxon>Spermatophyta</taxon>
        <taxon>Magnoliopsida</taxon>
        <taxon>eudicotyledons</taxon>
        <taxon>Gunneridae</taxon>
        <taxon>Pentapetalae</taxon>
        <taxon>asterids</taxon>
        <taxon>lamiids</taxon>
        <taxon>Solanales</taxon>
        <taxon>Solanaceae</taxon>
        <taxon>Solanoideae</taxon>
        <taxon>Solaneae</taxon>
        <taxon>Solanum</taxon>
        <taxon>Solanum subgen. Lycopersicon</taxon>
    </lineage>
</organism>
<gene>
    <name evidence="5" type="ORF">EJD97_008018</name>
</gene>
<dbReference type="GO" id="GO:2000008">
    <property type="term" value="P:regulation of protein localization to cell surface"/>
    <property type="evidence" value="ECO:0007669"/>
    <property type="project" value="TreeGrafter"/>
</dbReference>
<evidence type="ECO:0000256" key="1">
    <source>
        <dbReference type="ARBA" id="ARBA00022729"/>
    </source>
</evidence>
<feature type="chain" id="PRO_5026991386" description="Prolamin-like domain-containing protein" evidence="3">
    <location>
        <begin position="24"/>
        <end position="139"/>
    </location>
</feature>
<name>A0A6N2BLV1_SOLCI</name>
<dbReference type="GO" id="GO:0031982">
    <property type="term" value="C:vesicle"/>
    <property type="evidence" value="ECO:0007669"/>
    <property type="project" value="TreeGrafter"/>
</dbReference>
<proteinExistence type="predicted"/>
<dbReference type="GO" id="GO:0005576">
    <property type="term" value="C:extracellular region"/>
    <property type="evidence" value="ECO:0007669"/>
    <property type="project" value="TreeGrafter"/>
</dbReference>
<dbReference type="PANTHER" id="PTHR31181:SF67">
    <property type="entry name" value="PROLAMIN-LIKE PROTEIN (DUF1278)"/>
    <property type="match status" value="1"/>
</dbReference>
<feature type="domain" description="Prolamin-like" evidence="4">
    <location>
        <begin position="52"/>
        <end position="114"/>
    </location>
</feature>
<dbReference type="GO" id="GO:0080155">
    <property type="term" value="P:regulation of double fertilization forming a zygote and endosperm"/>
    <property type="evidence" value="ECO:0007669"/>
    <property type="project" value="TreeGrafter"/>
</dbReference>
<protein>
    <recommendedName>
        <fullName evidence="4">Prolamin-like domain-containing protein</fullName>
    </recommendedName>
</protein>
<evidence type="ECO:0000313" key="5">
    <source>
        <dbReference type="EMBL" id="TMW96036.1"/>
    </source>
</evidence>
<dbReference type="InterPro" id="IPR008502">
    <property type="entry name" value="Prolamin-like"/>
</dbReference>
<evidence type="ECO:0000256" key="3">
    <source>
        <dbReference type="SAM" id="SignalP"/>
    </source>
</evidence>
<evidence type="ECO:0000259" key="4">
    <source>
        <dbReference type="Pfam" id="PF05617"/>
    </source>
</evidence>
<feature type="region of interest" description="Disordered" evidence="2">
    <location>
        <begin position="120"/>
        <end position="139"/>
    </location>
</feature>
<evidence type="ECO:0000256" key="2">
    <source>
        <dbReference type="SAM" id="MobiDB-lite"/>
    </source>
</evidence>
<feature type="compositionally biased region" description="Basic and acidic residues" evidence="2">
    <location>
        <begin position="129"/>
        <end position="139"/>
    </location>
</feature>